<feature type="compositionally biased region" description="Low complexity" evidence="1">
    <location>
        <begin position="73"/>
        <end position="86"/>
    </location>
</feature>
<dbReference type="Gene3D" id="1.25.40.10">
    <property type="entry name" value="Tetratricopeptide repeat domain"/>
    <property type="match status" value="1"/>
</dbReference>
<dbReference type="PANTHER" id="PTHR12197">
    <property type="entry name" value="HISTONE-LYSINE N-METHYLTRANSFERASE SMYD"/>
    <property type="match status" value="1"/>
</dbReference>
<organism evidence="3 4">
    <name type="scientific">Paratrimastix pyriformis</name>
    <dbReference type="NCBI Taxonomy" id="342808"/>
    <lineage>
        <taxon>Eukaryota</taxon>
        <taxon>Metamonada</taxon>
        <taxon>Preaxostyla</taxon>
        <taxon>Paratrimastigidae</taxon>
        <taxon>Paratrimastix</taxon>
    </lineage>
</organism>
<feature type="compositionally biased region" description="Low complexity" evidence="1">
    <location>
        <begin position="141"/>
        <end position="150"/>
    </location>
</feature>
<dbReference type="SUPFAM" id="SSF82199">
    <property type="entry name" value="SET domain"/>
    <property type="match status" value="1"/>
</dbReference>
<feature type="region of interest" description="Disordered" evidence="1">
    <location>
        <begin position="298"/>
        <end position="332"/>
    </location>
</feature>
<reference evidence="3" key="1">
    <citation type="journal article" date="2022" name="bioRxiv">
        <title>Genomics of Preaxostyla Flagellates Illuminates Evolutionary Transitions and the Path Towards Mitochondrial Loss.</title>
        <authorList>
            <person name="Novak L.V.F."/>
            <person name="Treitli S.C."/>
            <person name="Pyrih J."/>
            <person name="Halakuc P."/>
            <person name="Pipaliya S.V."/>
            <person name="Vacek V."/>
            <person name="Brzon O."/>
            <person name="Soukal P."/>
            <person name="Eme L."/>
            <person name="Dacks J.B."/>
            <person name="Karnkowska A."/>
            <person name="Elias M."/>
            <person name="Hampl V."/>
        </authorList>
    </citation>
    <scope>NUCLEOTIDE SEQUENCE</scope>
    <source>
        <strain evidence="3">RCP-MX</strain>
    </source>
</reference>
<keyword evidence="4" id="KW-1185">Reference proteome</keyword>
<feature type="compositionally biased region" description="Pro residues" evidence="1">
    <location>
        <begin position="151"/>
        <end position="178"/>
    </location>
</feature>
<feature type="compositionally biased region" description="Low complexity" evidence="1">
    <location>
        <begin position="226"/>
        <end position="239"/>
    </location>
</feature>
<feature type="domain" description="SET" evidence="2">
    <location>
        <begin position="715"/>
        <end position="758"/>
    </location>
</feature>
<dbReference type="Proteomes" id="UP001141327">
    <property type="component" value="Unassembled WGS sequence"/>
</dbReference>
<feature type="region of interest" description="Disordered" evidence="1">
    <location>
        <begin position="73"/>
        <end position="96"/>
    </location>
</feature>
<name>A0ABQ8UT09_9EUKA</name>
<evidence type="ECO:0000313" key="4">
    <source>
        <dbReference type="Proteomes" id="UP001141327"/>
    </source>
</evidence>
<feature type="region of interest" description="Disordered" evidence="1">
    <location>
        <begin position="207"/>
        <end position="263"/>
    </location>
</feature>
<sequence length="1161" mass="121052">MAVPGDMEQVVPGWTQPSGGHVTVRFHTVRQLNGVDAELWQHALLTDEMAVAPAEAAVGGVGAAAAMAAVSPGAAGAPASSSAALPPRTPPAATPFRRGESLRAALVMLSQARSSAARATYAATPFPALPAPAPPAPPATVAPGEPEGTGPLPPSLATPLHPPPPAGRSLDEPPPSTPAAPSSSSLPPDNLMARTQELISRLVQSVQTMKRGSTPPRSPQGSGVLATPAPGVGAAMGMGPDEGGESTAPPGTAPAPQPAIKRTVRRVMRAATRGRLMGPESGGGEGILTPAGLGLEDLESLPDAVPPSAAAAAELSAPPPPQQPALLPPPPAGATLLPATPAGPVPTPITTAGKPPTSRTRRIRRQVATVAALSTPTRVGSGPLEAVSTPAELSTITAPVPPEGAPSATDPLSPSPRASRIAFPNSHRTTPGHSTVLVPPLRERNVGLSGVVGLLGVLSLGTPQLSDAHLLLLMPPGRCFIAAKHAELWIDPTTSSAGRSASSLLRTVGVLSLKELLLTNPSPERPRSMFPLPGWVSDPTTPGDLSADTPPVPLDDASLTYSNHVEPLVSHYRPGSQPSVPAPDEDEENEFPVAVTFLVTMLFLLAHGLADVPWLVPFRAFWARVAARGDLSDPAGTRAAFIEFFVSELGTISASAEPQVPSGVAAFIRGEVDPRDVVARLFDALLRESEAAYGRVVANAHHITDRASHLVGAGLYPIVSIFNHSCWPNSMHSCAPGGLMCVRTLGPVPAGTHLTVSYIELCRPTAERRRLLQRRYGFWCRCHRQLMRMDKTRRPRVLLLPPKHSRIRPCQPKGPAPLRPRSLATVGAPLPRINARVTNQQVRTRAVPVSLPTATAVPTSAEILLGVATTSTPTVLLDLPANVGALSAGPPAPDRLLGAFRCPHCAIGGTLLLDEGSGDGTVGCHGCGMTFPREVVATWAEQTDRLRSVLRQANRALSGGDSREALVTFESILARGGHLHAGHWILCEVYWGMCLALQRLAAGTLQRARNDGSGDTDCSDANGEAKELLERALMVGRKAFNTISACCPPCWPEVGSVSWTLALLEAALTEDSDSGNAQGSEAKAAIPLRGDTGIIRAGRLFARALAVFRTCAGPQHPTTLLIESQAIRVCGQDCVDRCDQLAAGIPQRNFDEIAFDGQDLW</sequence>
<dbReference type="PANTHER" id="PTHR12197:SF251">
    <property type="entry name" value="EG:BACR7C10.4 PROTEIN"/>
    <property type="match status" value="1"/>
</dbReference>
<dbReference type="InterPro" id="IPR001214">
    <property type="entry name" value="SET_dom"/>
</dbReference>
<dbReference type="InterPro" id="IPR046341">
    <property type="entry name" value="SET_dom_sf"/>
</dbReference>
<evidence type="ECO:0000259" key="2">
    <source>
        <dbReference type="Pfam" id="PF00856"/>
    </source>
</evidence>
<dbReference type="InterPro" id="IPR050869">
    <property type="entry name" value="H3K4_H4K5_MeTrfase"/>
</dbReference>
<protein>
    <submittedName>
        <fullName evidence="3">SET and MYND domain-containing protein</fullName>
    </submittedName>
</protein>
<dbReference type="Pfam" id="PF00856">
    <property type="entry name" value="SET"/>
    <property type="match status" value="1"/>
</dbReference>
<dbReference type="Gene3D" id="2.170.270.10">
    <property type="entry name" value="SET domain"/>
    <property type="match status" value="1"/>
</dbReference>
<comment type="caution">
    <text evidence="3">The sequence shown here is derived from an EMBL/GenBank/DDBJ whole genome shotgun (WGS) entry which is preliminary data.</text>
</comment>
<dbReference type="InterPro" id="IPR011990">
    <property type="entry name" value="TPR-like_helical_dom_sf"/>
</dbReference>
<feature type="region of interest" description="Disordered" evidence="1">
    <location>
        <begin position="132"/>
        <end position="190"/>
    </location>
</feature>
<proteinExistence type="predicted"/>
<feature type="compositionally biased region" description="Low complexity" evidence="1">
    <location>
        <begin position="179"/>
        <end position="188"/>
    </location>
</feature>
<evidence type="ECO:0000313" key="3">
    <source>
        <dbReference type="EMBL" id="KAJ4461571.1"/>
    </source>
</evidence>
<dbReference type="EMBL" id="JAPMOS010000007">
    <property type="protein sequence ID" value="KAJ4461571.1"/>
    <property type="molecule type" value="Genomic_DNA"/>
</dbReference>
<evidence type="ECO:0000256" key="1">
    <source>
        <dbReference type="SAM" id="MobiDB-lite"/>
    </source>
</evidence>
<feature type="region of interest" description="Disordered" evidence="1">
    <location>
        <begin position="522"/>
        <end position="544"/>
    </location>
</feature>
<feature type="compositionally biased region" description="Pro residues" evidence="1">
    <location>
        <begin position="317"/>
        <end position="332"/>
    </location>
</feature>
<feature type="region of interest" description="Disordered" evidence="1">
    <location>
        <begin position="342"/>
        <end position="361"/>
    </location>
</feature>
<feature type="compositionally biased region" description="Low complexity" evidence="1">
    <location>
        <begin position="306"/>
        <end position="316"/>
    </location>
</feature>
<dbReference type="CDD" id="cd20071">
    <property type="entry name" value="SET_SMYD"/>
    <property type="match status" value="1"/>
</dbReference>
<accession>A0ABQ8UT09</accession>
<gene>
    <name evidence="3" type="ORF">PAPYR_2169</name>
</gene>